<keyword evidence="3" id="KW-1185">Reference proteome</keyword>
<gene>
    <name evidence="2" type="ORF">INT48_001163</name>
</gene>
<evidence type="ECO:0000256" key="1">
    <source>
        <dbReference type="SAM" id="Coils"/>
    </source>
</evidence>
<proteinExistence type="predicted"/>
<comment type="caution">
    <text evidence="2">The sequence shown here is derived from an EMBL/GenBank/DDBJ whole genome shotgun (WGS) entry which is preliminary data.</text>
</comment>
<evidence type="ECO:0000313" key="3">
    <source>
        <dbReference type="Proteomes" id="UP000613177"/>
    </source>
</evidence>
<keyword evidence="1" id="KW-0175">Coiled coil</keyword>
<sequence>MSNEYYEMLKALSEERKLLELELEKRIVEELRKSVSMCSTQVHNRTYRKEERETVKSRIILEKSSKYFSYLSKNSVLDVSVSSPNSQISLLGGKKIQKQISSKYKFKMPVNEYDDNTSQLLNKDSKKINNSRAAANALKNFLSLQSSSSDDPIIKIYNFV</sequence>
<name>A0A8H7SPC7_9FUNG</name>
<reference evidence="2" key="1">
    <citation type="submission" date="2021-01" db="EMBL/GenBank/DDBJ databases">
        <title>Metabolic potential, ecology and presence of endohyphal bacteria is reflected in genomic diversity of Mucoromycotina.</title>
        <authorList>
            <person name="Muszewska A."/>
            <person name="Okrasinska A."/>
            <person name="Steczkiewicz K."/>
            <person name="Drgas O."/>
            <person name="Orlowska M."/>
            <person name="Perlinska-Lenart U."/>
            <person name="Aleksandrzak-Piekarczyk T."/>
            <person name="Szatraj K."/>
            <person name="Zielenkiewicz U."/>
            <person name="Pilsyk S."/>
            <person name="Malc E."/>
            <person name="Mieczkowski P."/>
            <person name="Kruszewska J.S."/>
            <person name="Biernat P."/>
            <person name="Pawlowska J."/>
        </authorList>
    </citation>
    <scope>NUCLEOTIDE SEQUENCE</scope>
    <source>
        <strain evidence="2">WA0000018081</strain>
    </source>
</reference>
<dbReference type="AlphaFoldDB" id="A0A8H7SPC7"/>
<dbReference type="EMBL" id="JAEPRE010000124">
    <property type="protein sequence ID" value="KAG2232095.1"/>
    <property type="molecule type" value="Genomic_DNA"/>
</dbReference>
<protein>
    <submittedName>
        <fullName evidence="2">Uncharacterized protein</fullName>
    </submittedName>
</protein>
<feature type="coiled-coil region" evidence="1">
    <location>
        <begin position="2"/>
        <end position="29"/>
    </location>
</feature>
<accession>A0A8H7SPC7</accession>
<organism evidence="2 3">
    <name type="scientific">Thamnidium elegans</name>
    <dbReference type="NCBI Taxonomy" id="101142"/>
    <lineage>
        <taxon>Eukaryota</taxon>
        <taxon>Fungi</taxon>
        <taxon>Fungi incertae sedis</taxon>
        <taxon>Mucoromycota</taxon>
        <taxon>Mucoromycotina</taxon>
        <taxon>Mucoromycetes</taxon>
        <taxon>Mucorales</taxon>
        <taxon>Mucorineae</taxon>
        <taxon>Mucoraceae</taxon>
        <taxon>Thamnidium</taxon>
    </lineage>
</organism>
<dbReference type="Proteomes" id="UP000613177">
    <property type="component" value="Unassembled WGS sequence"/>
</dbReference>
<evidence type="ECO:0000313" key="2">
    <source>
        <dbReference type="EMBL" id="KAG2232095.1"/>
    </source>
</evidence>